<sequence>MTVLSLRILVPLTALLLAGCGAKTDDDAQLNALDNELAAMNEARPAQDPQLAEALAGQIMVDPGLTQTSNSNAVRPPNRPDSDQVPVLPPPGDPVDPRTLKSAPKAVEDCPECRASGKALTLAALAGQQAGNGPCLAGLGYSAGWAARLPASFAIYPGGRVSEAAGNDANGCGLRIVSFRAGGGVDKVVDYYFTRATAAGYNAEHKRDGALHVLGGTRGAAAYIVYTTARADGGTDVDLIVKGG</sequence>
<organism evidence="2 3">
    <name type="scientific">Sphingomonas pseudosanguinis</name>
    <dbReference type="NCBI Taxonomy" id="413712"/>
    <lineage>
        <taxon>Bacteria</taxon>
        <taxon>Pseudomonadati</taxon>
        <taxon>Pseudomonadota</taxon>
        <taxon>Alphaproteobacteria</taxon>
        <taxon>Sphingomonadales</taxon>
        <taxon>Sphingomonadaceae</taxon>
        <taxon>Sphingomonas</taxon>
    </lineage>
</organism>
<evidence type="ECO:0000313" key="2">
    <source>
        <dbReference type="EMBL" id="MBB3878321.1"/>
    </source>
</evidence>
<feature type="region of interest" description="Disordered" evidence="1">
    <location>
        <begin position="63"/>
        <end position="99"/>
    </location>
</feature>
<comment type="caution">
    <text evidence="2">The sequence shown here is derived from an EMBL/GenBank/DDBJ whole genome shotgun (WGS) entry which is preliminary data.</text>
</comment>
<reference evidence="2 3" key="1">
    <citation type="submission" date="2020-08" db="EMBL/GenBank/DDBJ databases">
        <title>Genomic Encyclopedia of Type Strains, Phase IV (KMG-IV): sequencing the most valuable type-strain genomes for metagenomic binning, comparative biology and taxonomic classification.</title>
        <authorList>
            <person name="Goeker M."/>
        </authorList>
    </citation>
    <scope>NUCLEOTIDE SEQUENCE [LARGE SCALE GENOMIC DNA]</scope>
    <source>
        <strain evidence="2 3">DSM 19512</strain>
    </source>
</reference>
<proteinExistence type="predicted"/>
<dbReference type="AlphaFoldDB" id="A0A7W6ACU5"/>
<dbReference type="PROSITE" id="PS51257">
    <property type="entry name" value="PROKAR_LIPOPROTEIN"/>
    <property type="match status" value="1"/>
</dbReference>
<dbReference type="Proteomes" id="UP000538670">
    <property type="component" value="Unassembled WGS sequence"/>
</dbReference>
<evidence type="ECO:0000256" key="1">
    <source>
        <dbReference type="SAM" id="MobiDB-lite"/>
    </source>
</evidence>
<accession>A0A7W6ACU5</accession>
<dbReference type="EMBL" id="JACIDH010000001">
    <property type="protein sequence ID" value="MBB3878321.1"/>
    <property type="molecule type" value="Genomic_DNA"/>
</dbReference>
<gene>
    <name evidence="2" type="ORF">GGR48_000724</name>
</gene>
<evidence type="ECO:0000313" key="3">
    <source>
        <dbReference type="Proteomes" id="UP000538670"/>
    </source>
</evidence>
<keyword evidence="3" id="KW-1185">Reference proteome</keyword>
<protein>
    <submittedName>
        <fullName evidence="2">Uncharacterized protein</fullName>
    </submittedName>
</protein>
<dbReference type="RefSeq" id="WP_183950483.1">
    <property type="nucleotide sequence ID" value="NZ_JACIDH010000001.1"/>
</dbReference>
<name>A0A7W6ACU5_9SPHN</name>